<dbReference type="InterPro" id="IPR019446">
    <property type="entry name" value="BMT5-like"/>
</dbReference>
<evidence type="ECO:0000313" key="3">
    <source>
        <dbReference type="EMBL" id="KAB2636899.1"/>
    </source>
</evidence>
<keyword evidence="4" id="KW-1185">Reference proteome</keyword>
<dbReference type="GO" id="GO:0070475">
    <property type="term" value="P:rRNA base methylation"/>
    <property type="evidence" value="ECO:0007669"/>
    <property type="project" value="InterPro"/>
</dbReference>
<dbReference type="EMBL" id="SMOL01000029">
    <property type="protein sequence ID" value="KAB2634758.1"/>
    <property type="molecule type" value="Genomic_DNA"/>
</dbReference>
<dbReference type="GO" id="GO:0070042">
    <property type="term" value="F:rRNA (uridine-N3-)-methyltransferase activity"/>
    <property type="evidence" value="ECO:0007669"/>
    <property type="project" value="InterPro"/>
</dbReference>
<comment type="caution">
    <text evidence="2">The sequence shown here is derived from an EMBL/GenBank/DDBJ whole genome shotgun (WGS) entry which is preliminary data.</text>
</comment>
<protein>
    <recommendedName>
        <fullName evidence="1">25S rRNA (uridine-N(3))-methyltransferase BMT5-like domain-containing protein</fullName>
    </recommendedName>
</protein>
<proteinExistence type="predicted"/>
<accession>A0A5N5I4R9</accession>
<gene>
    <name evidence="3" type="ORF">D8674_027433</name>
    <name evidence="2" type="ORF">D8674_039836</name>
</gene>
<reference evidence="2 4" key="2">
    <citation type="submission" date="2019-11" db="EMBL/GenBank/DDBJ databases">
        <title>A de novo genome assembly of a pear dwarfing rootstock.</title>
        <authorList>
            <person name="Wang F."/>
            <person name="Wang J."/>
            <person name="Li S."/>
            <person name="Zhang Y."/>
            <person name="Fang M."/>
            <person name="Ma L."/>
            <person name="Zhao Y."/>
            <person name="Jiang S."/>
        </authorList>
    </citation>
    <scope>NUCLEOTIDE SEQUENCE [LARGE SCALE GENOMIC DNA]</scope>
    <source>
        <strain evidence="2">S2</strain>
        <tissue evidence="2">Leaf</tissue>
    </source>
</reference>
<dbReference type="AlphaFoldDB" id="A0A5N5I4R9"/>
<sequence length="96" mass="10882">MKRKLKNVRCEKSRAKGDKTEAVFGWGVEMKIKHYNFSFALCLATSFGSASNMVATSLDSRVKVKYSKAMKNLMELENMGCKIFHGVDVHTMLHHP</sequence>
<evidence type="ECO:0000313" key="2">
    <source>
        <dbReference type="EMBL" id="KAB2634758.1"/>
    </source>
</evidence>
<organism evidence="2 4">
    <name type="scientific">Pyrus ussuriensis x Pyrus communis</name>
    <dbReference type="NCBI Taxonomy" id="2448454"/>
    <lineage>
        <taxon>Eukaryota</taxon>
        <taxon>Viridiplantae</taxon>
        <taxon>Streptophyta</taxon>
        <taxon>Embryophyta</taxon>
        <taxon>Tracheophyta</taxon>
        <taxon>Spermatophyta</taxon>
        <taxon>Magnoliopsida</taxon>
        <taxon>eudicotyledons</taxon>
        <taxon>Gunneridae</taxon>
        <taxon>Pentapetalae</taxon>
        <taxon>rosids</taxon>
        <taxon>fabids</taxon>
        <taxon>Rosales</taxon>
        <taxon>Rosaceae</taxon>
        <taxon>Amygdaloideae</taxon>
        <taxon>Maleae</taxon>
        <taxon>Pyrus</taxon>
    </lineage>
</organism>
<name>A0A5N5I4R9_9ROSA</name>
<evidence type="ECO:0000259" key="1">
    <source>
        <dbReference type="Pfam" id="PF10354"/>
    </source>
</evidence>
<reference evidence="2 4" key="1">
    <citation type="submission" date="2019-09" db="EMBL/GenBank/DDBJ databases">
        <authorList>
            <person name="Ou C."/>
        </authorList>
    </citation>
    <scope>NUCLEOTIDE SEQUENCE [LARGE SCALE GENOMIC DNA]</scope>
    <source>
        <strain evidence="2">S2</strain>
        <tissue evidence="2">Leaf</tissue>
    </source>
</reference>
<dbReference type="Pfam" id="PF10354">
    <property type="entry name" value="BMT5-like"/>
    <property type="match status" value="1"/>
</dbReference>
<dbReference type="EMBL" id="SMOL01000004">
    <property type="protein sequence ID" value="KAB2636899.1"/>
    <property type="molecule type" value="Genomic_DNA"/>
</dbReference>
<dbReference type="Proteomes" id="UP000327157">
    <property type="component" value="Chromosome 5"/>
</dbReference>
<dbReference type="OrthoDB" id="273345at2759"/>
<evidence type="ECO:0000313" key="4">
    <source>
        <dbReference type="Proteomes" id="UP000327157"/>
    </source>
</evidence>
<feature type="domain" description="25S rRNA (uridine-N(3))-methyltransferase BMT5-like" evidence="1">
    <location>
        <begin position="36"/>
        <end position="93"/>
    </location>
</feature>